<name>A0A195D1D3_9HYME</name>
<keyword evidence="7" id="KW-1185">Reference proteome</keyword>
<evidence type="ECO:0000256" key="3">
    <source>
        <dbReference type="RuleBase" id="RU000682"/>
    </source>
</evidence>
<organism evidence="6 7">
    <name type="scientific">Cyphomyrmex costatus</name>
    <dbReference type="NCBI Taxonomy" id="456900"/>
    <lineage>
        <taxon>Eukaryota</taxon>
        <taxon>Metazoa</taxon>
        <taxon>Ecdysozoa</taxon>
        <taxon>Arthropoda</taxon>
        <taxon>Hexapoda</taxon>
        <taxon>Insecta</taxon>
        <taxon>Pterygota</taxon>
        <taxon>Neoptera</taxon>
        <taxon>Endopterygota</taxon>
        <taxon>Hymenoptera</taxon>
        <taxon>Apocrita</taxon>
        <taxon>Aculeata</taxon>
        <taxon>Formicoidea</taxon>
        <taxon>Formicidae</taxon>
        <taxon>Myrmicinae</taxon>
        <taxon>Cyphomyrmex</taxon>
    </lineage>
</organism>
<proteinExistence type="predicted"/>
<evidence type="ECO:0000259" key="5">
    <source>
        <dbReference type="PROSITE" id="PS50071"/>
    </source>
</evidence>
<dbReference type="GO" id="GO:0000981">
    <property type="term" value="F:DNA-binding transcription factor activity, RNA polymerase II-specific"/>
    <property type="evidence" value="ECO:0007669"/>
    <property type="project" value="TreeGrafter"/>
</dbReference>
<dbReference type="GO" id="GO:0005634">
    <property type="term" value="C:nucleus"/>
    <property type="evidence" value="ECO:0007669"/>
    <property type="project" value="UniProtKB-SubCell"/>
</dbReference>
<comment type="subcellular location">
    <subcellularLocation>
        <location evidence="1 2 3">Nucleus</location>
    </subcellularLocation>
</comment>
<feature type="compositionally biased region" description="Low complexity" evidence="4">
    <location>
        <begin position="263"/>
        <end position="275"/>
    </location>
</feature>
<feature type="compositionally biased region" description="Basic and acidic residues" evidence="4">
    <location>
        <begin position="183"/>
        <end position="194"/>
    </location>
</feature>
<keyword evidence="2 3" id="KW-0539">Nucleus</keyword>
<dbReference type="GO" id="GO:0000977">
    <property type="term" value="F:RNA polymerase II transcription regulatory region sequence-specific DNA binding"/>
    <property type="evidence" value="ECO:0007669"/>
    <property type="project" value="TreeGrafter"/>
</dbReference>
<dbReference type="SUPFAM" id="SSF46689">
    <property type="entry name" value="Homeodomain-like"/>
    <property type="match status" value="2"/>
</dbReference>
<dbReference type="PANTHER" id="PTHR24329">
    <property type="entry name" value="HOMEOBOX PROTEIN ARISTALESS"/>
    <property type="match status" value="1"/>
</dbReference>
<evidence type="ECO:0000256" key="1">
    <source>
        <dbReference type="ARBA" id="ARBA00004123"/>
    </source>
</evidence>
<dbReference type="PANTHER" id="PTHR24329:SF543">
    <property type="entry name" value="FI01017P-RELATED"/>
    <property type="match status" value="1"/>
</dbReference>
<dbReference type="CDD" id="cd00086">
    <property type="entry name" value="homeodomain"/>
    <property type="match status" value="1"/>
</dbReference>
<dbReference type="InterPro" id="IPR009057">
    <property type="entry name" value="Homeodomain-like_sf"/>
</dbReference>
<dbReference type="PROSITE" id="PS50071">
    <property type="entry name" value="HOMEOBOX_2"/>
    <property type="match status" value="2"/>
</dbReference>
<dbReference type="SMART" id="SM00389">
    <property type="entry name" value="HOX"/>
    <property type="match status" value="1"/>
</dbReference>
<evidence type="ECO:0000256" key="2">
    <source>
        <dbReference type="PROSITE-ProRule" id="PRU00108"/>
    </source>
</evidence>
<keyword evidence="2 3" id="KW-0371">Homeobox</keyword>
<evidence type="ECO:0000313" key="7">
    <source>
        <dbReference type="Proteomes" id="UP000078542"/>
    </source>
</evidence>
<sequence>MLAATNAEQGANNSVIVSQLANSHTPQDFTVSRLLSTPTHSLDCSETSSTAGNRRPRRSRTTFSAQQLAALERVFEKTHYPDAFVREELATRVSLSEARVQGIILNNVRSRSSCTRMMERGGTINRRFEMLTNRLVNQPTHDRTSGSLVPNAMRRQYNTGGRKMKEEVEEEAAEGGGRGQLGRKSEETGSERTRLRNRKKLNEALISKAKLINIHVWFQNRRAKFRRNERSSAMSRGVSAGREMETALPLRPIRVSHPSQHPAESNAESSQNAAATTQVTAQYSYGDYWRTTPQHYAVQTAATAGCHGFAANGGLANISLPPYHHHQADIHHGTLDGTAVNGLSALRLRAHPYGSTYPAMHASM</sequence>
<evidence type="ECO:0000313" key="6">
    <source>
        <dbReference type="EMBL" id="KYN06677.1"/>
    </source>
</evidence>
<accession>A0A195D1D3</accession>
<feature type="region of interest" description="Disordered" evidence="4">
    <location>
        <begin position="40"/>
        <end position="60"/>
    </location>
</feature>
<dbReference type="Gene3D" id="1.10.10.60">
    <property type="entry name" value="Homeodomain-like"/>
    <property type="match status" value="1"/>
</dbReference>
<keyword evidence="2 3" id="KW-0238">DNA-binding</keyword>
<feature type="DNA-binding region" description="Homeobox" evidence="2">
    <location>
        <begin position="56"/>
        <end position="102"/>
    </location>
</feature>
<evidence type="ECO:0000256" key="4">
    <source>
        <dbReference type="SAM" id="MobiDB-lite"/>
    </source>
</evidence>
<feature type="region of interest" description="Disordered" evidence="4">
    <location>
        <begin position="255"/>
        <end position="275"/>
    </location>
</feature>
<dbReference type="InterPro" id="IPR001356">
    <property type="entry name" value="HD"/>
</dbReference>
<dbReference type="Pfam" id="PF00046">
    <property type="entry name" value="Homeodomain"/>
    <property type="match status" value="1"/>
</dbReference>
<feature type="compositionally biased region" description="Polar residues" evidence="4">
    <location>
        <begin position="40"/>
        <end position="52"/>
    </location>
</feature>
<protein>
    <submittedName>
        <fullName evidence="6">Protein gooseberry-neuro</fullName>
    </submittedName>
</protein>
<reference evidence="6 7" key="1">
    <citation type="submission" date="2016-03" db="EMBL/GenBank/DDBJ databases">
        <title>Cyphomyrmex costatus WGS genome.</title>
        <authorList>
            <person name="Nygaard S."/>
            <person name="Hu H."/>
            <person name="Boomsma J."/>
            <person name="Zhang G."/>
        </authorList>
    </citation>
    <scope>NUCLEOTIDE SEQUENCE [LARGE SCALE GENOMIC DNA]</scope>
    <source>
        <strain evidence="6">MS0001</strain>
        <tissue evidence="6">Whole body</tissue>
    </source>
</reference>
<dbReference type="STRING" id="456900.A0A195D1D3"/>
<dbReference type="AlphaFoldDB" id="A0A195D1D3"/>
<gene>
    <name evidence="6" type="ORF">ALC62_02335</name>
</gene>
<feature type="DNA-binding region" description="Homeobox" evidence="2">
    <location>
        <begin position="198"/>
        <end position="229"/>
    </location>
</feature>
<dbReference type="InterPro" id="IPR050649">
    <property type="entry name" value="Paired_Homeobox_TFs"/>
</dbReference>
<feature type="region of interest" description="Disordered" evidence="4">
    <location>
        <begin position="159"/>
        <end position="195"/>
    </location>
</feature>
<feature type="domain" description="Homeobox" evidence="5">
    <location>
        <begin position="54"/>
        <end position="101"/>
    </location>
</feature>
<feature type="domain" description="Homeobox" evidence="5">
    <location>
        <begin position="196"/>
        <end position="228"/>
    </location>
</feature>
<dbReference type="EMBL" id="KQ976973">
    <property type="protein sequence ID" value="KYN06677.1"/>
    <property type="molecule type" value="Genomic_DNA"/>
</dbReference>
<dbReference type="Proteomes" id="UP000078542">
    <property type="component" value="Unassembled WGS sequence"/>
</dbReference>